<feature type="region of interest" description="Disordered" evidence="1">
    <location>
        <begin position="182"/>
        <end position="204"/>
    </location>
</feature>
<dbReference type="Pfam" id="PF03567">
    <property type="entry name" value="Sulfotransfer_2"/>
    <property type="match status" value="1"/>
</dbReference>
<name>A0A7S4KN96_9EUKA</name>
<dbReference type="EMBL" id="HBKR01013478">
    <property type="protein sequence ID" value="CAE2300305.1"/>
    <property type="molecule type" value="Transcribed_RNA"/>
</dbReference>
<dbReference type="GO" id="GO:0008146">
    <property type="term" value="F:sulfotransferase activity"/>
    <property type="evidence" value="ECO:0007669"/>
    <property type="project" value="InterPro"/>
</dbReference>
<accession>A0A7S4KN96</accession>
<sequence length="204" mass="23446">MQKGYIQGGRPQLEAIIAAINHGQGHAEGKYLNVHLYPQLSFLKTIRGAAPLDYVGRMEHIDEDLSLIFKLFLNEEYSAVPEDHPRGRTNTDSQDEWNFHRSDLTPAEIQTLEQIYRMDTDCFGDIINGGPATLDRLLGLHAGKYSECNPDAAVTGFPPTYQQYNQSNGKFAAQRERERIVREQREKDRQREIEERRKAVEAEW</sequence>
<evidence type="ECO:0000313" key="2">
    <source>
        <dbReference type="EMBL" id="CAE2300305.1"/>
    </source>
</evidence>
<dbReference type="GO" id="GO:0016020">
    <property type="term" value="C:membrane"/>
    <property type="evidence" value="ECO:0007669"/>
    <property type="project" value="InterPro"/>
</dbReference>
<reference evidence="2" key="1">
    <citation type="submission" date="2021-01" db="EMBL/GenBank/DDBJ databases">
        <authorList>
            <person name="Corre E."/>
            <person name="Pelletier E."/>
            <person name="Niang G."/>
            <person name="Scheremetjew M."/>
            <person name="Finn R."/>
            <person name="Kale V."/>
            <person name="Holt S."/>
            <person name="Cochrane G."/>
            <person name="Meng A."/>
            <person name="Brown T."/>
            <person name="Cohen L."/>
        </authorList>
    </citation>
    <scope>NUCLEOTIDE SEQUENCE</scope>
    <source>
        <strain evidence="2">SoJaBio B1-5/56/2</strain>
    </source>
</reference>
<proteinExistence type="predicted"/>
<organism evidence="2">
    <name type="scientific">Paramoeba aestuarina</name>
    <dbReference type="NCBI Taxonomy" id="180227"/>
    <lineage>
        <taxon>Eukaryota</taxon>
        <taxon>Amoebozoa</taxon>
        <taxon>Discosea</taxon>
        <taxon>Flabellinia</taxon>
        <taxon>Dactylopodida</taxon>
        <taxon>Paramoebidae</taxon>
        <taxon>Paramoeba</taxon>
    </lineage>
</organism>
<dbReference type="AlphaFoldDB" id="A0A7S4KN96"/>
<dbReference type="InterPro" id="IPR005331">
    <property type="entry name" value="Sulfotransferase"/>
</dbReference>
<protein>
    <submittedName>
        <fullName evidence="2">Uncharacterized protein</fullName>
    </submittedName>
</protein>
<gene>
    <name evidence="2" type="ORF">NAES01612_LOCUS8932</name>
</gene>
<evidence type="ECO:0000256" key="1">
    <source>
        <dbReference type="SAM" id="MobiDB-lite"/>
    </source>
</evidence>